<accession>A0ABU1D6W1</accession>
<dbReference type="CDD" id="cd18774">
    <property type="entry name" value="PDC2_HK_sensor"/>
    <property type="match status" value="2"/>
</dbReference>
<dbReference type="SMART" id="SM00331">
    <property type="entry name" value="PP2C_SIG"/>
    <property type="match status" value="1"/>
</dbReference>
<dbReference type="PROSITE" id="PS50885">
    <property type="entry name" value="HAMP"/>
    <property type="match status" value="1"/>
</dbReference>
<dbReference type="Pfam" id="PF08269">
    <property type="entry name" value="dCache_2"/>
    <property type="match status" value="1"/>
</dbReference>
<keyword evidence="1" id="KW-0378">Hydrolase</keyword>
<dbReference type="Gene3D" id="1.10.8.500">
    <property type="entry name" value="HAMP domain in histidine kinase"/>
    <property type="match status" value="1"/>
</dbReference>
<keyword evidence="2" id="KW-0472">Membrane</keyword>
<dbReference type="EMBL" id="JAUZQE010000018">
    <property type="protein sequence ID" value="MDR4126120.1"/>
    <property type="molecule type" value="Genomic_DNA"/>
</dbReference>
<reference evidence="4 5" key="1">
    <citation type="submission" date="2023-08" db="EMBL/GenBank/DDBJ databases">
        <title>Alcaligenaceae gen. nov., a novel taxon isolated from the sludge of Yixing Pesticide Factory.</title>
        <authorList>
            <person name="Ruan L."/>
        </authorList>
    </citation>
    <scope>NUCLEOTIDE SEQUENCE [LARGE SCALE GENOMIC DNA]</scope>
    <source>
        <strain evidence="4 5">LG-2</strain>
    </source>
</reference>
<evidence type="ECO:0000313" key="4">
    <source>
        <dbReference type="EMBL" id="MDR4126120.1"/>
    </source>
</evidence>
<keyword evidence="2" id="KW-0812">Transmembrane</keyword>
<dbReference type="InterPro" id="IPR052016">
    <property type="entry name" value="Bact_Sigma-Reg"/>
</dbReference>
<dbReference type="InterPro" id="IPR003660">
    <property type="entry name" value="HAMP_dom"/>
</dbReference>
<sequence length="674" mass="73676">MRLTSLHSKIFLLVGLSLLLSAALVMFLTQRGVTRTVFTMEEHAVHNVLNLLMQDSEARWGGFLQDKIATVRSNRARLMQQGDTILSMLNTLLRDVRSGAMSDVQARALALEWLSRLDIGTSGNVWIFDSTHTVLSAGHPLERNANVAALLDYKGRHLASSLFEDLRAGGHGFAIYRLPDPATGGSLLRYAYATYLPEWDWMLLVSDDAGDVVSQINRRRTETEKAIADVLQGLRLAESGFAFILGDDGRLIAPPPAAHVGLLGEVDSFTGKTLQRLLHDLPPAAEIHHQRFDPLGQDDVWRIDSAHFRPLGWTIVAAVPERDFTRAANALSNKLGLVLLAVLALGLTVAGWVSLRLTRPLHTLSEFARALPEQDFSSGERLLPEYIATLPKRRPDEVGRLAAAFAYMDAQLREKVARLLEETSSRERLESELSIAQQIQKGLLPPPERAAALRTRVDLAATMVPAKEVGGDLYDHILMPDGRMLFAIGDVSDKGMPAALFMAGTCTLIRALSETETDPAVIMARINNLLAANNPNLMFVTLIVGVLDLENGRLEWSNAGHSPLCVLSPGGQLRLLEGRSGPACGVQGDLPYRRHETHLQPGEVLLGYTDGVTEAVGPQGDQYGEHRLYAALARLGQADADTALNAVLTDVHHFVQDTPQSDDITLITIRALPT</sequence>
<dbReference type="SUPFAM" id="SSF81606">
    <property type="entry name" value="PP2C-like"/>
    <property type="match status" value="1"/>
</dbReference>
<dbReference type="InterPro" id="IPR036457">
    <property type="entry name" value="PPM-type-like_dom_sf"/>
</dbReference>
<evidence type="ECO:0000256" key="2">
    <source>
        <dbReference type="SAM" id="Phobius"/>
    </source>
</evidence>
<dbReference type="PANTHER" id="PTHR43156:SF2">
    <property type="entry name" value="STAGE II SPORULATION PROTEIN E"/>
    <property type="match status" value="1"/>
</dbReference>
<gene>
    <name evidence="4" type="ORF">Q8947_09010</name>
</gene>
<organism evidence="4 5">
    <name type="scientific">Yanghanlia caeni</name>
    <dbReference type="NCBI Taxonomy" id="3064283"/>
    <lineage>
        <taxon>Bacteria</taxon>
        <taxon>Pseudomonadati</taxon>
        <taxon>Pseudomonadota</taxon>
        <taxon>Betaproteobacteria</taxon>
        <taxon>Burkholderiales</taxon>
        <taxon>Alcaligenaceae</taxon>
        <taxon>Yanghanlia</taxon>
    </lineage>
</organism>
<proteinExistence type="predicted"/>
<name>A0ABU1D6W1_9BURK</name>
<dbReference type="Proteomes" id="UP001232156">
    <property type="component" value="Unassembled WGS sequence"/>
</dbReference>
<dbReference type="RefSeq" id="WP_347287081.1">
    <property type="nucleotide sequence ID" value="NZ_JAUZQE010000018.1"/>
</dbReference>
<feature type="domain" description="HAMP" evidence="3">
    <location>
        <begin position="355"/>
        <end position="417"/>
    </location>
</feature>
<keyword evidence="5" id="KW-1185">Reference proteome</keyword>
<dbReference type="Pfam" id="PF07228">
    <property type="entry name" value="SpoIIE"/>
    <property type="match status" value="1"/>
</dbReference>
<comment type="caution">
    <text evidence="4">The sequence shown here is derived from an EMBL/GenBank/DDBJ whole genome shotgun (WGS) entry which is preliminary data.</text>
</comment>
<dbReference type="CDD" id="cd06225">
    <property type="entry name" value="HAMP"/>
    <property type="match status" value="1"/>
</dbReference>
<keyword evidence="2" id="KW-1133">Transmembrane helix</keyword>
<evidence type="ECO:0000259" key="3">
    <source>
        <dbReference type="PROSITE" id="PS50885"/>
    </source>
</evidence>
<dbReference type="PANTHER" id="PTHR43156">
    <property type="entry name" value="STAGE II SPORULATION PROTEIN E-RELATED"/>
    <property type="match status" value="1"/>
</dbReference>
<dbReference type="Gene3D" id="3.60.40.10">
    <property type="entry name" value="PPM-type phosphatase domain"/>
    <property type="match status" value="1"/>
</dbReference>
<dbReference type="InterPro" id="IPR001932">
    <property type="entry name" value="PPM-type_phosphatase-like_dom"/>
</dbReference>
<feature type="transmembrane region" description="Helical" evidence="2">
    <location>
        <begin position="335"/>
        <end position="355"/>
    </location>
</feature>
<dbReference type="InterPro" id="IPR004010">
    <property type="entry name" value="Double_Cache_2"/>
</dbReference>
<evidence type="ECO:0000313" key="5">
    <source>
        <dbReference type="Proteomes" id="UP001232156"/>
    </source>
</evidence>
<protein>
    <submittedName>
        <fullName evidence="4">SpoIIE family protein phosphatase</fullName>
    </submittedName>
</protein>
<evidence type="ECO:0000256" key="1">
    <source>
        <dbReference type="ARBA" id="ARBA00022801"/>
    </source>
</evidence>
<dbReference type="Gene3D" id="3.30.450.20">
    <property type="entry name" value="PAS domain"/>
    <property type="match status" value="2"/>
</dbReference>